<feature type="transmembrane region" description="Helical" evidence="6">
    <location>
        <begin position="287"/>
        <end position="316"/>
    </location>
</feature>
<protein>
    <submittedName>
        <fullName evidence="7">Uncharacterized membrane protein YbhN (UPF0104 family)</fullName>
    </submittedName>
</protein>
<keyword evidence="5 6" id="KW-0472">Membrane</keyword>
<feature type="transmembrane region" description="Helical" evidence="6">
    <location>
        <begin position="247"/>
        <end position="267"/>
    </location>
</feature>
<dbReference type="GO" id="GO:0005886">
    <property type="term" value="C:plasma membrane"/>
    <property type="evidence" value="ECO:0007669"/>
    <property type="project" value="UniProtKB-SubCell"/>
</dbReference>
<dbReference type="OrthoDB" id="5182677at2"/>
<keyword evidence="4 6" id="KW-1133">Transmembrane helix</keyword>
<proteinExistence type="predicted"/>
<gene>
    <name evidence="7" type="ORF">FB554_2309</name>
</gene>
<evidence type="ECO:0000256" key="5">
    <source>
        <dbReference type="ARBA" id="ARBA00023136"/>
    </source>
</evidence>
<accession>A0A542XEA6</accession>
<keyword evidence="3 6" id="KW-0812">Transmembrane</keyword>
<comment type="caution">
    <text evidence="7">The sequence shown here is derived from an EMBL/GenBank/DDBJ whole genome shotgun (WGS) entry which is preliminary data.</text>
</comment>
<keyword evidence="8" id="KW-1185">Reference proteome</keyword>
<feature type="transmembrane region" description="Helical" evidence="6">
    <location>
        <begin position="173"/>
        <end position="194"/>
    </location>
</feature>
<evidence type="ECO:0000256" key="6">
    <source>
        <dbReference type="SAM" id="Phobius"/>
    </source>
</evidence>
<comment type="subcellular location">
    <subcellularLocation>
        <location evidence="1">Cell membrane</location>
        <topology evidence="1">Multi-pass membrane protein</topology>
    </subcellularLocation>
</comment>
<feature type="transmembrane region" description="Helical" evidence="6">
    <location>
        <begin position="65"/>
        <end position="84"/>
    </location>
</feature>
<dbReference type="PANTHER" id="PTHR39087:SF2">
    <property type="entry name" value="UPF0104 MEMBRANE PROTEIN MJ1595"/>
    <property type="match status" value="1"/>
</dbReference>
<dbReference type="RefSeq" id="WP_142006208.1">
    <property type="nucleotide sequence ID" value="NZ_CAJTBP010000001.1"/>
</dbReference>
<reference evidence="7 8" key="1">
    <citation type="submission" date="2019-06" db="EMBL/GenBank/DDBJ databases">
        <title>Sequencing the genomes of 1000 actinobacteria strains.</title>
        <authorList>
            <person name="Klenk H.-P."/>
        </authorList>
    </citation>
    <scope>NUCLEOTIDE SEQUENCE [LARGE SCALE GENOMIC DNA]</scope>
    <source>
        <strain evidence="7 8">DSM 24617</strain>
    </source>
</reference>
<evidence type="ECO:0000313" key="8">
    <source>
        <dbReference type="Proteomes" id="UP000318336"/>
    </source>
</evidence>
<evidence type="ECO:0000256" key="2">
    <source>
        <dbReference type="ARBA" id="ARBA00022475"/>
    </source>
</evidence>
<dbReference type="Proteomes" id="UP000318336">
    <property type="component" value="Unassembled WGS sequence"/>
</dbReference>
<feature type="transmembrane region" description="Helical" evidence="6">
    <location>
        <begin position="136"/>
        <end position="161"/>
    </location>
</feature>
<evidence type="ECO:0000313" key="7">
    <source>
        <dbReference type="EMBL" id="TQL34149.1"/>
    </source>
</evidence>
<evidence type="ECO:0000256" key="1">
    <source>
        <dbReference type="ARBA" id="ARBA00004651"/>
    </source>
</evidence>
<dbReference type="InterPro" id="IPR022791">
    <property type="entry name" value="L-PG_synthase/AglD"/>
</dbReference>
<dbReference type="EMBL" id="VFOK01000001">
    <property type="protein sequence ID" value="TQL34149.1"/>
    <property type="molecule type" value="Genomic_DNA"/>
</dbReference>
<dbReference type="Pfam" id="PF03706">
    <property type="entry name" value="LPG_synthase_TM"/>
    <property type="match status" value="1"/>
</dbReference>
<evidence type="ECO:0000256" key="3">
    <source>
        <dbReference type="ARBA" id="ARBA00022692"/>
    </source>
</evidence>
<sequence>MSPASRAPAPAPETTFPKPTPRTVLQAVLGLGLAMAIIAFGLPYFADTTWAKIGTHLGSVGPASALELFGWMVLGLWCYTFTLTGSLPGLSHSKALMMNVSGSAVGNMLPGGGAAGVAVTYLFGRSWGFSRMAISTSIIVSGVWNVLARVALPLLGIVVLARDQTALPKSVRQGAFAAGVTALVVLAVFIAMVISDERARQLGGLLDRRVGHLLARLRRGPKKGQRLDLATVLQNQRSRLASVTAHGWFPMTFGVVGFLGIYFVLFWRTMEAVGVEIPLPKLFAAYAIGRLLTAVGVTPGGLGITEAGTLSVLVAWGAPPAPAAAGVLIFALYTHVFEVPLGLLGWLGWSLSPKVPPPD</sequence>
<organism evidence="7 8">
    <name type="scientific">Barrientosiimonas humi</name>
    <dbReference type="NCBI Taxonomy" id="999931"/>
    <lineage>
        <taxon>Bacteria</taxon>
        <taxon>Bacillati</taxon>
        <taxon>Actinomycetota</taxon>
        <taxon>Actinomycetes</taxon>
        <taxon>Micrococcales</taxon>
        <taxon>Dermacoccaceae</taxon>
        <taxon>Barrientosiimonas</taxon>
    </lineage>
</organism>
<evidence type="ECO:0000256" key="4">
    <source>
        <dbReference type="ARBA" id="ARBA00022989"/>
    </source>
</evidence>
<dbReference type="AlphaFoldDB" id="A0A542XEA6"/>
<feature type="transmembrane region" description="Helical" evidence="6">
    <location>
        <begin position="104"/>
        <end position="124"/>
    </location>
</feature>
<dbReference type="PANTHER" id="PTHR39087">
    <property type="entry name" value="UPF0104 MEMBRANE PROTEIN MJ1595"/>
    <property type="match status" value="1"/>
</dbReference>
<keyword evidence="2" id="KW-1003">Cell membrane</keyword>
<name>A0A542XEA6_9MICO</name>
<feature type="transmembrane region" description="Helical" evidence="6">
    <location>
        <begin position="24"/>
        <end position="45"/>
    </location>
</feature>